<name>A0A8J5WWJ8_ZIZPA</name>
<reference evidence="1" key="2">
    <citation type="submission" date="2021-02" db="EMBL/GenBank/DDBJ databases">
        <authorList>
            <person name="Kimball J.A."/>
            <person name="Haas M.W."/>
            <person name="Macchietto M."/>
            <person name="Kono T."/>
            <person name="Duquette J."/>
            <person name="Shao M."/>
        </authorList>
    </citation>
    <scope>NUCLEOTIDE SEQUENCE</scope>
    <source>
        <tissue evidence="1">Fresh leaf tissue</tissue>
    </source>
</reference>
<reference evidence="1" key="1">
    <citation type="journal article" date="2021" name="bioRxiv">
        <title>Whole Genome Assembly and Annotation of Northern Wild Rice, Zizania palustris L., Supports a Whole Genome Duplication in the Zizania Genus.</title>
        <authorList>
            <person name="Haas M."/>
            <person name="Kono T."/>
            <person name="Macchietto M."/>
            <person name="Millas R."/>
            <person name="McGilp L."/>
            <person name="Shao M."/>
            <person name="Duquette J."/>
            <person name="Hirsch C.N."/>
            <person name="Kimball J."/>
        </authorList>
    </citation>
    <scope>NUCLEOTIDE SEQUENCE</scope>
    <source>
        <tissue evidence="1">Fresh leaf tissue</tissue>
    </source>
</reference>
<evidence type="ECO:0000313" key="2">
    <source>
        <dbReference type="Proteomes" id="UP000729402"/>
    </source>
</evidence>
<gene>
    <name evidence="1" type="ORF">GUJ93_ZPchr0013g37627</name>
</gene>
<dbReference type="AlphaFoldDB" id="A0A8J5WWJ8"/>
<proteinExistence type="predicted"/>
<keyword evidence="2" id="KW-1185">Reference proteome</keyword>
<organism evidence="1 2">
    <name type="scientific">Zizania palustris</name>
    <name type="common">Northern wild rice</name>
    <dbReference type="NCBI Taxonomy" id="103762"/>
    <lineage>
        <taxon>Eukaryota</taxon>
        <taxon>Viridiplantae</taxon>
        <taxon>Streptophyta</taxon>
        <taxon>Embryophyta</taxon>
        <taxon>Tracheophyta</taxon>
        <taxon>Spermatophyta</taxon>
        <taxon>Magnoliopsida</taxon>
        <taxon>Liliopsida</taxon>
        <taxon>Poales</taxon>
        <taxon>Poaceae</taxon>
        <taxon>BOP clade</taxon>
        <taxon>Oryzoideae</taxon>
        <taxon>Oryzeae</taxon>
        <taxon>Zizaniinae</taxon>
        <taxon>Zizania</taxon>
    </lineage>
</organism>
<comment type="caution">
    <text evidence="1">The sequence shown here is derived from an EMBL/GenBank/DDBJ whole genome shotgun (WGS) entry which is preliminary data.</text>
</comment>
<dbReference type="EMBL" id="JAAALK010000079">
    <property type="protein sequence ID" value="KAG8096184.1"/>
    <property type="molecule type" value="Genomic_DNA"/>
</dbReference>
<evidence type="ECO:0000313" key="1">
    <source>
        <dbReference type="EMBL" id="KAG8096184.1"/>
    </source>
</evidence>
<accession>A0A8J5WWJ8</accession>
<sequence length="157" mass="17456">MVSRGVHRLDSPRAPRRLRGLRGISRRPWTSKFLRRGGAAVELMDAYFDCSKALARSDLVVQLSHNGHGDLLANAQETLLQVGVERDTRRASIRKVPRSCEPRASAWLNLHVAIIVMDGLEAMPSDHRCSFVLPIMLIDEDITSPLDIQVAVLPIAD</sequence>
<dbReference type="Proteomes" id="UP000729402">
    <property type="component" value="Unassembled WGS sequence"/>
</dbReference>
<protein>
    <submittedName>
        <fullName evidence="1">Uncharacterized protein</fullName>
    </submittedName>
</protein>